<dbReference type="Pfam" id="PF03480">
    <property type="entry name" value="DctP"/>
    <property type="match status" value="1"/>
</dbReference>
<dbReference type="NCBIfam" id="NF037995">
    <property type="entry name" value="TRAP_S1"/>
    <property type="match status" value="1"/>
</dbReference>
<dbReference type="PANTHER" id="PTHR33376:SF4">
    <property type="entry name" value="SIALIC ACID-BINDING PERIPLASMIC PROTEIN SIAP"/>
    <property type="match status" value="1"/>
</dbReference>
<dbReference type="PROSITE" id="PS51318">
    <property type="entry name" value="TAT"/>
    <property type="match status" value="1"/>
</dbReference>
<dbReference type="InterPro" id="IPR006311">
    <property type="entry name" value="TAT_signal"/>
</dbReference>
<keyword evidence="1" id="KW-0732">Signal</keyword>
<name>A0ABT3H9T2_9HYPH</name>
<dbReference type="RefSeq" id="WP_264600797.1">
    <property type="nucleotide sequence ID" value="NZ_JAOQNS010000003.1"/>
</dbReference>
<comment type="caution">
    <text evidence="2">The sequence shown here is derived from an EMBL/GenBank/DDBJ whole genome shotgun (WGS) entry which is preliminary data.</text>
</comment>
<dbReference type="Proteomes" id="UP001209755">
    <property type="component" value="Unassembled WGS sequence"/>
</dbReference>
<dbReference type="Gene3D" id="3.40.190.170">
    <property type="entry name" value="Bacterial extracellular solute-binding protein, family 7"/>
    <property type="match status" value="1"/>
</dbReference>
<proteinExistence type="predicted"/>
<dbReference type="PANTHER" id="PTHR33376">
    <property type="match status" value="1"/>
</dbReference>
<dbReference type="InterPro" id="IPR038404">
    <property type="entry name" value="TRAP_DctP_sf"/>
</dbReference>
<keyword evidence="3" id="KW-1185">Reference proteome</keyword>
<dbReference type="EMBL" id="JAOQNS010000003">
    <property type="protein sequence ID" value="MCW2307148.1"/>
    <property type="molecule type" value="Genomic_DNA"/>
</dbReference>
<evidence type="ECO:0000256" key="1">
    <source>
        <dbReference type="ARBA" id="ARBA00022729"/>
    </source>
</evidence>
<protein>
    <submittedName>
        <fullName evidence="2">TRAP-type C4-dicarboxylate transport system substrate-binding protein</fullName>
    </submittedName>
</protein>
<gene>
    <name evidence="2" type="ORF">M2319_001470</name>
</gene>
<evidence type="ECO:0000313" key="2">
    <source>
        <dbReference type="EMBL" id="MCW2307148.1"/>
    </source>
</evidence>
<organism evidence="2 3">
    <name type="scientific">Rhodobium gokarnense</name>
    <dbReference type="NCBI Taxonomy" id="364296"/>
    <lineage>
        <taxon>Bacteria</taxon>
        <taxon>Pseudomonadati</taxon>
        <taxon>Pseudomonadota</taxon>
        <taxon>Alphaproteobacteria</taxon>
        <taxon>Hyphomicrobiales</taxon>
        <taxon>Rhodobiaceae</taxon>
        <taxon>Rhodobium</taxon>
    </lineage>
</organism>
<sequence length="344" mass="37509">MTQTRRTFLKTSAAVVGGTAMFGFTAGRAAAETTMTGVSYLPPSYKALAYGSAGFVERLDASDAVKVDYYDSGKLLKADEQLPALRSGTIDFMFHTSSYITRSIPILGITGLPGIVEELYENPDRLKKGSPLFNLINEELAKEDLYMVSMMGNILQPEYIWSTKAAPVRSIADISGKKVRVVSFEATKVIEGFGGAAVRIPSSELYLALQRNTVDAAVANISTIIGRSLQEQIDFVYKLPMTAYGIGLYTTTRGWETMGEAEKAAFTEAADWFDENGAAYSNNTIYPDEYWPMIEAENIEIIEPSEDDLKTLSDAASDVRAKWVSEVGEDVGKRAIALALGKAE</sequence>
<dbReference type="InterPro" id="IPR018389">
    <property type="entry name" value="DctP_fam"/>
</dbReference>
<reference evidence="3" key="1">
    <citation type="submission" date="2023-07" db="EMBL/GenBank/DDBJ databases">
        <title>Genome sequencing of Purple Non-Sulfur Bacteria from various extreme environments.</title>
        <authorList>
            <person name="Mayer M."/>
        </authorList>
    </citation>
    <scope>NUCLEOTIDE SEQUENCE [LARGE SCALE GENOMIC DNA]</scope>
    <source>
        <strain evidence="3">DSM 17935</strain>
    </source>
</reference>
<dbReference type="SUPFAM" id="SSF53850">
    <property type="entry name" value="Periplasmic binding protein-like II"/>
    <property type="match status" value="1"/>
</dbReference>
<accession>A0ABT3H9T2</accession>
<evidence type="ECO:0000313" key="3">
    <source>
        <dbReference type="Proteomes" id="UP001209755"/>
    </source>
</evidence>